<proteinExistence type="predicted"/>
<protein>
    <submittedName>
        <fullName evidence="1">Uncharacterized protein</fullName>
    </submittedName>
</protein>
<accession>A0ABU6QCP3</accession>
<organism evidence="1 2">
    <name type="scientific">Stylosanthes scabra</name>
    <dbReference type="NCBI Taxonomy" id="79078"/>
    <lineage>
        <taxon>Eukaryota</taxon>
        <taxon>Viridiplantae</taxon>
        <taxon>Streptophyta</taxon>
        <taxon>Embryophyta</taxon>
        <taxon>Tracheophyta</taxon>
        <taxon>Spermatophyta</taxon>
        <taxon>Magnoliopsida</taxon>
        <taxon>eudicotyledons</taxon>
        <taxon>Gunneridae</taxon>
        <taxon>Pentapetalae</taxon>
        <taxon>rosids</taxon>
        <taxon>fabids</taxon>
        <taxon>Fabales</taxon>
        <taxon>Fabaceae</taxon>
        <taxon>Papilionoideae</taxon>
        <taxon>50 kb inversion clade</taxon>
        <taxon>dalbergioids sensu lato</taxon>
        <taxon>Dalbergieae</taxon>
        <taxon>Pterocarpus clade</taxon>
        <taxon>Stylosanthes</taxon>
    </lineage>
</organism>
<gene>
    <name evidence="1" type="ORF">PIB30_032311</name>
</gene>
<sequence>MARSVDFLRDIHPRYHEWNFIRNKDIGGVVEEQPQGDDARRLTLQDSKGDSLNVGLSRSLLKRWGGVLGEFK</sequence>
<keyword evidence="2" id="KW-1185">Reference proteome</keyword>
<comment type="caution">
    <text evidence="1">The sequence shown here is derived from an EMBL/GenBank/DDBJ whole genome shotgun (WGS) entry which is preliminary data.</text>
</comment>
<evidence type="ECO:0000313" key="1">
    <source>
        <dbReference type="EMBL" id="MED6109317.1"/>
    </source>
</evidence>
<name>A0ABU6QCP3_9FABA</name>
<reference evidence="1 2" key="1">
    <citation type="journal article" date="2023" name="Plants (Basel)">
        <title>Bridging the Gap: Combining Genomics and Transcriptomics Approaches to Understand Stylosanthes scabra, an Orphan Legume from the Brazilian Caatinga.</title>
        <authorList>
            <person name="Ferreira-Neto J.R.C."/>
            <person name="da Silva M.D."/>
            <person name="Binneck E."/>
            <person name="de Melo N.F."/>
            <person name="da Silva R.H."/>
            <person name="de Melo A.L.T.M."/>
            <person name="Pandolfi V."/>
            <person name="Bustamante F.O."/>
            <person name="Brasileiro-Vidal A.C."/>
            <person name="Benko-Iseppon A.M."/>
        </authorList>
    </citation>
    <scope>NUCLEOTIDE SEQUENCE [LARGE SCALE GENOMIC DNA]</scope>
    <source>
        <tissue evidence="1">Leaves</tissue>
    </source>
</reference>
<dbReference type="Proteomes" id="UP001341840">
    <property type="component" value="Unassembled WGS sequence"/>
</dbReference>
<evidence type="ECO:0000313" key="2">
    <source>
        <dbReference type="Proteomes" id="UP001341840"/>
    </source>
</evidence>
<dbReference type="EMBL" id="JASCZI010000142">
    <property type="protein sequence ID" value="MED6109317.1"/>
    <property type="molecule type" value="Genomic_DNA"/>
</dbReference>